<reference evidence="14" key="2">
    <citation type="journal article" date="2020" name="Nat. Commun.">
        <title>Large-scale genome sequencing of mycorrhizal fungi provides insights into the early evolution of symbiotic traits.</title>
        <authorList>
            <person name="Miyauchi S."/>
            <person name="Kiss E."/>
            <person name="Kuo A."/>
            <person name="Drula E."/>
            <person name="Kohler A."/>
            <person name="Sanchez-Garcia M."/>
            <person name="Morin E."/>
            <person name="Andreopoulos B."/>
            <person name="Barry K.W."/>
            <person name="Bonito G."/>
            <person name="Buee M."/>
            <person name="Carver A."/>
            <person name="Chen C."/>
            <person name="Cichocki N."/>
            <person name="Clum A."/>
            <person name="Culley D."/>
            <person name="Crous P.W."/>
            <person name="Fauchery L."/>
            <person name="Girlanda M."/>
            <person name="Hayes R.D."/>
            <person name="Keri Z."/>
            <person name="LaButti K."/>
            <person name="Lipzen A."/>
            <person name="Lombard V."/>
            <person name="Magnuson J."/>
            <person name="Maillard F."/>
            <person name="Murat C."/>
            <person name="Nolan M."/>
            <person name="Ohm R.A."/>
            <person name="Pangilinan J."/>
            <person name="Pereira M.F."/>
            <person name="Perotto S."/>
            <person name="Peter M."/>
            <person name="Pfister S."/>
            <person name="Riley R."/>
            <person name="Sitrit Y."/>
            <person name="Stielow J.B."/>
            <person name="Szollosi G."/>
            <person name="Zifcakova L."/>
            <person name="Stursova M."/>
            <person name="Spatafora J.W."/>
            <person name="Tedersoo L."/>
            <person name="Vaario L.M."/>
            <person name="Yamada A."/>
            <person name="Yan M."/>
            <person name="Wang P."/>
            <person name="Xu J."/>
            <person name="Bruns T."/>
            <person name="Baldrian P."/>
            <person name="Vilgalys R."/>
            <person name="Dunand C."/>
            <person name="Henrissat B."/>
            <person name="Grigoriev I.V."/>
            <person name="Hibbett D."/>
            <person name="Nagy L.G."/>
            <person name="Martin F.M."/>
        </authorList>
    </citation>
    <scope>NUCLEOTIDE SEQUENCE</scope>
    <source>
        <strain evidence="14">BED1</strain>
    </source>
</reference>
<evidence type="ECO:0000256" key="1">
    <source>
        <dbReference type="ARBA" id="ARBA00004225"/>
    </source>
</evidence>
<name>A0AAD4C203_BOLED</name>
<feature type="repeat" description="Solcar" evidence="9">
    <location>
        <begin position="894"/>
        <end position="979"/>
    </location>
</feature>
<dbReference type="PROSITE" id="PS50920">
    <property type="entry name" value="SOLCAR"/>
    <property type="match status" value="3"/>
</dbReference>
<evidence type="ECO:0000256" key="10">
    <source>
        <dbReference type="SAM" id="MobiDB-lite"/>
    </source>
</evidence>
<protein>
    <recommendedName>
        <fullName evidence="13">FAS1 domain-containing protein</fullName>
    </recommendedName>
</protein>
<evidence type="ECO:0000256" key="5">
    <source>
        <dbReference type="ARBA" id="ARBA00022737"/>
    </source>
</evidence>
<reference evidence="14" key="1">
    <citation type="submission" date="2019-10" db="EMBL/GenBank/DDBJ databases">
        <authorList>
            <consortium name="DOE Joint Genome Institute"/>
            <person name="Kuo A."/>
            <person name="Miyauchi S."/>
            <person name="Kiss E."/>
            <person name="Drula E."/>
            <person name="Kohler A."/>
            <person name="Sanchez-Garcia M."/>
            <person name="Andreopoulos B."/>
            <person name="Barry K.W."/>
            <person name="Bonito G."/>
            <person name="Buee M."/>
            <person name="Carver A."/>
            <person name="Chen C."/>
            <person name="Cichocki N."/>
            <person name="Clum A."/>
            <person name="Culley D."/>
            <person name="Crous P.W."/>
            <person name="Fauchery L."/>
            <person name="Girlanda M."/>
            <person name="Hayes R."/>
            <person name="Keri Z."/>
            <person name="LaButti K."/>
            <person name="Lipzen A."/>
            <person name="Lombard V."/>
            <person name="Magnuson J."/>
            <person name="Maillard F."/>
            <person name="Morin E."/>
            <person name="Murat C."/>
            <person name="Nolan M."/>
            <person name="Ohm R."/>
            <person name="Pangilinan J."/>
            <person name="Pereira M."/>
            <person name="Perotto S."/>
            <person name="Peter M."/>
            <person name="Riley R."/>
            <person name="Sitrit Y."/>
            <person name="Stielow B."/>
            <person name="Szollosi G."/>
            <person name="Zifcakova L."/>
            <person name="Stursova M."/>
            <person name="Spatafora J.W."/>
            <person name="Tedersoo L."/>
            <person name="Vaario L.-M."/>
            <person name="Yamada A."/>
            <person name="Yan M."/>
            <person name="Wang P."/>
            <person name="Xu J."/>
            <person name="Bruns T."/>
            <person name="Baldrian P."/>
            <person name="Vilgalys R."/>
            <person name="Henrissat B."/>
            <person name="Grigoriev I.V."/>
            <person name="Hibbett D."/>
            <person name="Nagy L.G."/>
            <person name="Martin F.M."/>
        </authorList>
    </citation>
    <scope>NUCLEOTIDE SEQUENCE</scope>
    <source>
        <strain evidence="14">BED1</strain>
    </source>
</reference>
<dbReference type="InterPro" id="IPR018108">
    <property type="entry name" value="MCP_transmembrane"/>
</dbReference>
<feature type="transmembrane region" description="Helical" evidence="11">
    <location>
        <begin position="847"/>
        <end position="867"/>
    </location>
</feature>
<feature type="region of interest" description="Disordered" evidence="10">
    <location>
        <begin position="1590"/>
        <end position="1612"/>
    </location>
</feature>
<feature type="domain" description="FAS1" evidence="13">
    <location>
        <begin position="356"/>
        <end position="500"/>
    </location>
</feature>
<dbReference type="InterPro" id="IPR036378">
    <property type="entry name" value="FAS1_dom_sf"/>
</dbReference>
<keyword evidence="12" id="KW-0732">Signal</keyword>
<dbReference type="SUPFAM" id="SSF103506">
    <property type="entry name" value="Mitochondrial carrier"/>
    <property type="match status" value="1"/>
</dbReference>
<feature type="domain" description="FAS1" evidence="13">
    <location>
        <begin position="503"/>
        <end position="646"/>
    </location>
</feature>
<evidence type="ECO:0000313" key="15">
    <source>
        <dbReference type="Proteomes" id="UP001194468"/>
    </source>
</evidence>
<dbReference type="Gene3D" id="1.50.40.10">
    <property type="entry name" value="Mitochondrial carrier domain"/>
    <property type="match status" value="2"/>
</dbReference>
<keyword evidence="3" id="KW-0813">Transport</keyword>
<keyword evidence="6 11" id="KW-1133">Transmembrane helix</keyword>
<organism evidence="14 15">
    <name type="scientific">Boletus edulis BED1</name>
    <dbReference type="NCBI Taxonomy" id="1328754"/>
    <lineage>
        <taxon>Eukaryota</taxon>
        <taxon>Fungi</taxon>
        <taxon>Dikarya</taxon>
        <taxon>Basidiomycota</taxon>
        <taxon>Agaricomycotina</taxon>
        <taxon>Agaricomycetes</taxon>
        <taxon>Agaricomycetidae</taxon>
        <taxon>Boletales</taxon>
        <taxon>Boletineae</taxon>
        <taxon>Boletaceae</taxon>
        <taxon>Boletoideae</taxon>
        <taxon>Boletus</taxon>
    </lineage>
</organism>
<feature type="repeat" description="Solcar" evidence="9">
    <location>
        <begin position="992"/>
        <end position="1081"/>
    </location>
</feature>
<comment type="similarity">
    <text evidence="2">Belongs to the mitochondrial carrier (TC 2.A.29) family.</text>
</comment>
<evidence type="ECO:0000256" key="2">
    <source>
        <dbReference type="ARBA" id="ARBA00006375"/>
    </source>
</evidence>
<sequence length="1612" mass="176611">MRLCNGIPLSLLVLSLSASAAAFDQMSWHSQPTVQSLTLVDILNNDDEYSLLLLLVQRARLIPTLNKLNGSTFFAPTNDAIKHHADKSTLWQSLLSETRDLVPDNVQEQLRQQLFYHLLNYTITELPEDKSIRTLKTLHYPQLPHNSSSPEPPSDPWFPIQHGLLGDKPQPLRLASRDGATWVDVDASGNEGIKLVKKRAEATNGVVYGIAGVLEPPPDLMTVVGGLESLSYFQKVLTPEIELFLNSTPELTLFMPLDSAWESLDALERLYLESGFAADDLRRILDMHVVSEPGVRWSESFKSSTKLTTRYGSTLDITVAPQGTDISGAKLVHPDVYASNGVLHVVSSLLVPPGALQLTPEKYLLALKCTCFVSLLHSVDLAHLINSSDNQYTILAPKDDVLSLFANALPAMGSPDLKRVLEYHFLPGLWKPNKFDNGMLLETELHELGLDDGRQVIHVDVHEGEKDNGEARHITFGGAGMIGEHVEINNTIIYFISRPLDPPVDPLQTALPSLDLSSFLAAIFSTSLADVIKRMPRTTFLIPHNSAFKRLGLLVSDHLLAPSSKQDLEHVILHHIINDVEYSKSLVNGSQRTFATLEGSDLQVERTEDGSAIISASGGWAGMKSALYPQDMLTDTGVIHEVSDLMIPRSVELSIGKLMKAGKATTMTNVMAKAGFDWILDGTSPPEGSEWADQGLGGATWTLLCPTDDAFKKYNLTRLLEDIDGLRAIVSQHLIPTPPPLASGSTMDVLNNSRPLPLDQLGSHPTLLSPISAYGDIVFKEMEDKSAAEYMVGIKNARGTNGKADWGHVLSWGRTTTGSGTGGVIQIDRLLVPYHPSWMTEYGPPTFVGLVGGLLICLFFYGVHVLWNKDQTEATYEPSSEAPAVEETTKNSAVENIKAFVAGGFGGVSAVLVGHPFDLTKTRLQTAAPGQYKGAIDVVRQTVARDGVTGLYRGMVPPLLGVTPIFAVSFWAYDASKQLILSLTPNRSNEKLSTAELATAGFLSAVPTTLITAPVERAKVILQVQGQGTSSTQYKGVFDVMRHLYKEGGMRSIFRGTGATLVRDGPGSAAYFATYEVTKKALMPAGSSASDLNLGAIIFAGGTAGVAMWSLVIPPDVLKSRLQSAPSGTYSGLFDCLRKTIAQDGVAALWKGFGPAMARAFPANAATFLGVEASRKVMDSFGDPLRIELVNNRLMVLRIARNAQNFETWSAYQNCEEASFSDIPEEFMSDVQEIFDTGKQMPKAWLDKKLSARHTASQGLCNFLKLAFDTSPHLFSSKPKTQDEELMEDVAVVFLAWKRLHKMRASNERWSEADYVASVYNVFRSPAIRNGIFRVQCTVSLPRPPSVAADDAHRVLNTKTATPDCAVFLPAALTRPLSQSAKSPYKVLKNLPVVARAGTAAKGSSFRYQSTPCAQLPDMPGFEFASSIWEDKKPVHTFPDDAYRQNRIATASAARHLRSLNIRSPVIGLIWANGRVRAHIDWCDVVDGKHVVVSVPYSRPRTRGDSMSDRPFHEWDLDDPSDILEVYFLVRNIDEWTCGRFHQRVVQGLNHLVESITLKDGTYQPWKWVGNTVPGLAVKVLKENAVISFTTTSSGASPPPKKDKRRRRRSSH</sequence>
<dbReference type="Proteomes" id="UP001194468">
    <property type="component" value="Unassembled WGS sequence"/>
</dbReference>
<evidence type="ECO:0000256" key="7">
    <source>
        <dbReference type="ARBA" id="ARBA00023128"/>
    </source>
</evidence>
<dbReference type="SMART" id="SM00554">
    <property type="entry name" value="FAS1"/>
    <property type="match status" value="5"/>
</dbReference>
<evidence type="ECO:0000313" key="14">
    <source>
        <dbReference type="EMBL" id="KAF8445795.1"/>
    </source>
</evidence>
<gene>
    <name evidence="14" type="ORF">L210DRAFT_955796</name>
</gene>
<keyword evidence="4 9" id="KW-0812">Transmembrane</keyword>
<feature type="compositionally biased region" description="Basic residues" evidence="10">
    <location>
        <begin position="1602"/>
        <end position="1612"/>
    </location>
</feature>
<dbReference type="PANTHER" id="PTHR45624:SF4">
    <property type="entry name" value="CONGESTED-LIKE TRACHEA PROTEIN-RELATED"/>
    <property type="match status" value="1"/>
</dbReference>
<evidence type="ECO:0000256" key="6">
    <source>
        <dbReference type="ARBA" id="ARBA00022989"/>
    </source>
</evidence>
<accession>A0AAD4C203</accession>
<keyword evidence="15" id="KW-1185">Reference proteome</keyword>
<evidence type="ECO:0000256" key="12">
    <source>
        <dbReference type="SAM" id="SignalP"/>
    </source>
</evidence>
<dbReference type="InterPro" id="IPR023395">
    <property type="entry name" value="MCP_dom_sf"/>
</dbReference>
<dbReference type="InterPro" id="IPR050567">
    <property type="entry name" value="Mitochondrial_Carrier"/>
</dbReference>
<dbReference type="GO" id="GO:0015227">
    <property type="term" value="F:O-acyl-L-carnitine transmembrane transporter activity"/>
    <property type="evidence" value="ECO:0007669"/>
    <property type="project" value="TreeGrafter"/>
</dbReference>
<evidence type="ECO:0000256" key="8">
    <source>
        <dbReference type="ARBA" id="ARBA00023136"/>
    </source>
</evidence>
<dbReference type="EMBL" id="WHUW01000005">
    <property type="protein sequence ID" value="KAF8445795.1"/>
    <property type="molecule type" value="Genomic_DNA"/>
</dbReference>
<evidence type="ECO:0000256" key="4">
    <source>
        <dbReference type="ARBA" id="ARBA00022692"/>
    </source>
</evidence>
<dbReference type="Pfam" id="PF02469">
    <property type="entry name" value="Fasciclin"/>
    <property type="match status" value="4"/>
</dbReference>
<proteinExistence type="inferred from homology"/>
<dbReference type="GO" id="GO:1902603">
    <property type="term" value="P:carnitine transmembrane transport"/>
    <property type="evidence" value="ECO:0007669"/>
    <property type="project" value="TreeGrafter"/>
</dbReference>
<feature type="domain" description="FAS1" evidence="13">
    <location>
        <begin position="36"/>
        <end position="214"/>
    </location>
</feature>
<comment type="subcellular location">
    <subcellularLocation>
        <location evidence="1">Mitochondrion membrane</location>
        <topology evidence="1">Multi-pass membrane protein</topology>
    </subcellularLocation>
</comment>
<comment type="caution">
    <text evidence="14">The sequence shown here is derived from an EMBL/GenBank/DDBJ whole genome shotgun (WGS) entry which is preliminary data.</text>
</comment>
<dbReference type="InterPro" id="IPR000782">
    <property type="entry name" value="FAS1_domain"/>
</dbReference>
<evidence type="ECO:0000259" key="13">
    <source>
        <dbReference type="PROSITE" id="PS50213"/>
    </source>
</evidence>
<dbReference type="PROSITE" id="PS50213">
    <property type="entry name" value="FAS1"/>
    <property type="match status" value="4"/>
</dbReference>
<dbReference type="Pfam" id="PF00153">
    <property type="entry name" value="Mito_carr"/>
    <property type="match status" value="3"/>
</dbReference>
<dbReference type="PANTHER" id="PTHR45624">
    <property type="entry name" value="MITOCHONDRIAL BASIC AMINO ACIDS TRANSPORTER-RELATED"/>
    <property type="match status" value="1"/>
</dbReference>
<feature type="signal peptide" evidence="12">
    <location>
        <begin position="1"/>
        <end position="22"/>
    </location>
</feature>
<dbReference type="GO" id="GO:0006839">
    <property type="term" value="P:mitochondrial transport"/>
    <property type="evidence" value="ECO:0007669"/>
    <property type="project" value="TreeGrafter"/>
</dbReference>
<evidence type="ECO:0000256" key="11">
    <source>
        <dbReference type="SAM" id="Phobius"/>
    </source>
</evidence>
<feature type="domain" description="FAS1" evidence="13">
    <location>
        <begin position="217"/>
        <end position="350"/>
    </location>
</feature>
<dbReference type="GO" id="GO:0031966">
    <property type="term" value="C:mitochondrial membrane"/>
    <property type="evidence" value="ECO:0007669"/>
    <property type="project" value="UniProtKB-SubCell"/>
</dbReference>
<feature type="repeat" description="Solcar" evidence="9">
    <location>
        <begin position="1092"/>
        <end position="1177"/>
    </location>
</feature>
<keyword evidence="8 9" id="KW-0472">Membrane</keyword>
<dbReference type="SUPFAM" id="SSF82153">
    <property type="entry name" value="FAS1 domain"/>
    <property type="match status" value="5"/>
</dbReference>
<dbReference type="Gene3D" id="2.30.180.10">
    <property type="entry name" value="FAS1 domain"/>
    <property type="match status" value="5"/>
</dbReference>
<keyword evidence="7" id="KW-0496">Mitochondrion</keyword>
<evidence type="ECO:0000256" key="9">
    <source>
        <dbReference type="PROSITE-ProRule" id="PRU00282"/>
    </source>
</evidence>
<keyword evidence="5" id="KW-0677">Repeat</keyword>
<feature type="chain" id="PRO_5042237403" description="FAS1 domain-containing protein" evidence="12">
    <location>
        <begin position="23"/>
        <end position="1612"/>
    </location>
</feature>
<evidence type="ECO:0000256" key="3">
    <source>
        <dbReference type="ARBA" id="ARBA00022448"/>
    </source>
</evidence>